<reference evidence="1" key="3">
    <citation type="submission" date="2016-05" db="EMBL/GenBank/DDBJ databases">
        <title>WGS assembly of Xenopus tropicalis.</title>
        <authorList>
            <person name="Sessions A."/>
            <person name="Jenkins J."/>
            <person name="Mitros T."/>
            <person name="Lyons J.T."/>
            <person name="Dichmann D.S."/>
            <person name="Robert J."/>
            <person name="Harland R.M."/>
            <person name="Rokhsar D.S."/>
        </authorList>
    </citation>
    <scope>NUCLEOTIDE SEQUENCE</scope>
    <source>
        <strain evidence="1">Nigerian</strain>
    </source>
</reference>
<protein>
    <submittedName>
        <fullName evidence="1">Uncharacterized protein</fullName>
    </submittedName>
</protein>
<feature type="non-terminal residue" evidence="1">
    <location>
        <position position="42"/>
    </location>
</feature>
<sequence length="42" mass="4475">MQDTLCRDTQEITGRLGSVSNANCAKLNDFNGNSGTSDPNDN</sequence>
<gene>
    <name evidence="1" type="ORF">XENTR_v900299762mg</name>
</gene>
<name>A0A1B8XXJ5_XENTR</name>
<reference evidence="1" key="2">
    <citation type="journal article" date="2010" name="Science">
        <title>The genome of the Western clawed frog Xenopus tropicalis.</title>
        <authorList>
            <person name="Hellsten U."/>
            <person name="Harland R.M."/>
            <person name="Gilchrist M.J."/>
            <person name="Hendrix D."/>
            <person name="Jurka J."/>
            <person name="Kapitonov V."/>
            <person name="Ovcharenko I."/>
            <person name="Putnam N.H."/>
            <person name="Shu S."/>
            <person name="Taher L."/>
            <person name="Blitz I.L."/>
            <person name="Blumberg B."/>
            <person name="Dichmann D.S."/>
            <person name="Dubchak I."/>
            <person name="Amaya E."/>
            <person name="Detter J.C."/>
            <person name="Fletcher R."/>
            <person name="Gerhard D.S."/>
            <person name="Goodstein D."/>
            <person name="Graves T."/>
            <person name="Grigoriev I.V."/>
            <person name="Grimwood J."/>
            <person name="Kawashima T."/>
            <person name="Lindquist E."/>
            <person name="Lucas S.M."/>
            <person name="Mead P.E."/>
            <person name="Mitros T."/>
            <person name="Ogino H."/>
            <person name="Ohta Y."/>
            <person name="Poliakov A.V."/>
            <person name="Pollet N."/>
            <person name="Robert J."/>
            <person name="Salamov A."/>
            <person name="Sater A.K."/>
            <person name="Schmutz J."/>
            <person name="Terry A."/>
            <person name="Vize P.D."/>
            <person name="Warren W.C."/>
            <person name="Wells D."/>
            <person name="Wills A."/>
            <person name="Wilson R.K."/>
            <person name="Zimmerman L.B."/>
            <person name="Zorn A.M."/>
            <person name="Grainger R."/>
            <person name="Grammer T."/>
            <person name="Khokha M.K."/>
            <person name="Richardson P.M."/>
            <person name="Rokhsar D.S."/>
        </authorList>
    </citation>
    <scope>NUCLEOTIDE SEQUENCE [LARGE SCALE GENOMIC DNA]</scope>
    <source>
        <strain evidence="1">Nigerian</strain>
    </source>
</reference>
<proteinExistence type="predicted"/>
<organism evidence="1">
    <name type="scientific">Xenopus tropicalis</name>
    <name type="common">Western clawed frog</name>
    <name type="synonym">Silurana tropicalis</name>
    <dbReference type="NCBI Taxonomy" id="8364"/>
    <lineage>
        <taxon>Eukaryota</taxon>
        <taxon>Metazoa</taxon>
        <taxon>Chordata</taxon>
        <taxon>Craniata</taxon>
        <taxon>Vertebrata</taxon>
        <taxon>Euteleostomi</taxon>
        <taxon>Amphibia</taxon>
        <taxon>Batrachia</taxon>
        <taxon>Anura</taxon>
        <taxon>Pipoidea</taxon>
        <taxon>Pipidae</taxon>
        <taxon>Xenopodinae</taxon>
        <taxon>Xenopus</taxon>
        <taxon>Silurana</taxon>
    </lineage>
</organism>
<feature type="non-terminal residue" evidence="1">
    <location>
        <position position="1"/>
    </location>
</feature>
<dbReference type="AlphaFoldDB" id="A0A1B8XXJ5"/>
<accession>A0A1B8XXJ5</accession>
<dbReference type="EMBL" id="KV460859">
    <property type="protein sequence ID" value="OCA15415.1"/>
    <property type="molecule type" value="Genomic_DNA"/>
</dbReference>
<evidence type="ECO:0000313" key="1">
    <source>
        <dbReference type="EMBL" id="OCA15415.1"/>
    </source>
</evidence>
<reference evidence="1" key="1">
    <citation type="submission" date="2009-11" db="EMBL/GenBank/DDBJ databases">
        <authorList>
            <consortium name="US DOE Joint Genome Institute (JGI-PGF)"/>
            <person name="Ottilar R."/>
            <person name="Schmutz J."/>
            <person name="Salamov A."/>
            <person name="Cheng J.F."/>
            <person name="Lucas S."/>
            <person name="Pitluck S."/>
            <person name="Gundlach H."/>
            <person name="Guo Y."/>
            <person name="Haberer G."/>
            <person name="Nasrallah J."/>
            <person name="Mayer K.F.X."/>
            <person name="van de Peer Y."/>
            <person name="Weigel D."/>
            <person name="Grigoriev I.V."/>
        </authorList>
    </citation>
    <scope>NUCLEOTIDE SEQUENCE</scope>
    <source>
        <strain evidence="1">Nigerian</strain>
    </source>
</reference>